<proteinExistence type="predicted"/>
<dbReference type="EMBL" id="LGRX02003468">
    <property type="protein sequence ID" value="KAK3282191.1"/>
    <property type="molecule type" value="Genomic_DNA"/>
</dbReference>
<accession>A0AAE0GQE4</accession>
<evidence type="ECO:0000313" key="2">
    <source>
        <dbReference type="EMBL" id="KAK3282191.1"/>
    </source>
</evidence>
<comment type="caution">
    <text evidence="2">The sequence shown here is derived from an EMBL/GenBank/DDBJ whole genome shotgun (WGS) entry which is preliminary data.</text>
</comment>
<sequence>MIQLSQRSNGSSKLAKSDISLDGIGQAILLFGANALVGENGTQSGDETLNNAQQHTQKPLPENPDKMLNAQLLKAIRPRTKSRTSESRKRAAEESKPPTKRTRLPEIVSMPVLDAQDSPMGETTEPSQEEFSTPTELNTPGEATATPTSLGEVDLSGPPSPYEEPGPRKQFRWGKAEVKTFKPDKQQNSQKKKSGATSPTGLRAEDPTGTNKGRVPTRIVANALLQPYAYTKHAASPKGDKIPSVAKAIDEVSKLPTKVALGTNREEEIENIVTSWWEDTRDLPLPENRPEEFWAAAIGG</sequence>
<gene>
    <name evidence="2" type="ORF">CYMTET_10058</name>
</gene>
<dbReference type="Proteomes" id="UP001190700">
    <property type="component" value="Unassembled WGS sequence"/>
</dbReference>
<evidence type="ECO:0000256" key="1">
    <source>
        <dbReference type="SAM" id="MobiDB-lite"/>
    </source>
</evidence>
<keyword evidence="3" id="KW-1185">Reference proteome</keyword>
<organism evidence="2 3">
    <name type="scientific">Cymbomonas tetramitiformis</name>
    <dbReference type="NCBI Taxonomy" id="36881"/>
    <lineage>
        <taxon>Eukaryota</taxon>
        <taxon>Viridiplantae</taxon>
        <taxon>Chlorophyta</taxon>
        <taxon>Pyramimonadophyceae</taxon>
        <taxon>Pyramimonadales</taxon>
        <taxon>Pyramimonadaceae</taxon>
        <taxon>Cymbomonas</taxon>
    </lineage>
</organism>
<feature type="compositionally biased region" description="Polar residues" evidence="1">
    <location>
        <begin position="124"/>
        <end position="138"/>
    </location>
</feature>
<protein>
    <submittedName>
        <fullName evidence="2">Uncharacterized protein</fullName>
    </submittedName>
</protein>
<reference evidence="2 3" key="1">
    <citation type="journal article" date="2015" name="Genome Biol. Evol.">
        <title>Comparative Genomics of a Bacterivorous Green Alga Reveals Evolutionary Causalities and Consequences of Phago-Mixotrophic Mode of Nutrition.</title>
        <authorList>
            <person name="Burns J.A."/>
            <person name="Paasch A."/>
            <person name="Narechania A."/>
            <person name="Kim E."/>
        </authorList>
    </citation>
    <scope>NUCLEOTIDE SEQUENCE [LARGE SCALE GENOMIC DNA]</scope>
    <source>
        <strain evidence="2 3">PLY_AMNH</strain>
    </source>
</reference>
<feature type="compositionally biased region" description="Basic and acidic residues" evidence="1">
    <location>
        <begin position="174"/>
        <end position="185"/>
    </location>
</feature>
<evidence type="ECO:0000313" key="3">
    <source>
        <dbReference type="Proteomes" id="UP001190700"/>
    </source>
</evidence>
<feature type="compositionally biased region" description="Polar residues" evidence="1">
    <location>
        <begin position="40"/>
        <end position="57"/>
    </location>
</feature>
<feature type="region of interest" description="Disordered" evidence="1">
    <location>
        <begin position="38"/>
        <end position="216"/>
    </location>
</feature>
<name>A0AAE0GQE4_9CHLO</name>
<feature type="compositionally biased region" description="Basic and acidic residues" evidence="1">
    <location>
        <begin position="83"/>
        <end position="97"/>
    </location>
</feature>
<dbReference type="AlphaFoldDB" id="A0AAE0GQE4"/>